<evidence type="ECO:0000256" key="1">
    <source>
        <dbReference type="SAM" id="SignalP"/>
    </source>
</evidence>
<sequence length="193" mass="21438">MASELLYLVFLFTIALRSSNAQDDHAATKIKAGLVLVPEPSRIYAYPSDPLLLGCSVEVNDPSLLPLKFTWLKNGRAIESRRARVLQNGSLFLEPHKKVNRQRLHNGIYQCIVVTSLGDRAITRQVEVVFALQSIQDTVPDVSDRRLYPTLFHHGQAFLLCVGKTPIIDYCPSSCPLAVKRQGSVGMLAHQEG</sequence>
<evidence type="ECO:0000313" key="3">
    <source>
        <dbReference type="EMBL" id="GFO31563.1"/>
    </source>
</evidence>
<dbReference type="InterPro" id="IPR036179">
    <property type="entry name" value="Ig-like_dom_sf"/>
</dbReference>
<evidence type="ECO:0000259" key="2">
    <source>
        <dbReference type="PROSITE" id="PS50835"/>
    </source>
</evidence>
<feature type="domain" description="Ig-like" evidence="2">
    <location>
        <begin position="38"/>
        <end position="129"/>
    </location>
</feature>
<gene>
    <name evidence="3" type="ORF">PoB_005806800</name>
</gene>
<dbReference type="InterPro" id="IPR007110">
    <property type="entry name" value="Ig-like_dom"/>
</dbReference>
<dbReference type="InterPro" id="IPR013783">
    <property type="entry name" value="Ig-like_fold"/>
</dbReference>
<dbReference type="EMBL" id="BLXT01006411">
    <property type="protein sequence ID" value="GFO31563.1"/>
    <property type="molecule type" value="Genomic_DNA"/>
</dbReference>
<keyword evidence="4" id="KW-1185">Reference proteome</keyword>
<reference evidence="3 4" key="1">
    <citation type="journal article" date="2021" name="Elife">
        <title>Chloroplast acquisition without the gene transfer in kleptoplastic sea slugs, Plakobranchus ocellatus.</title>
        <authorList>
            <person name="Maeda T."/>
            <person name="Takahashi S."/>
            <person name="Yoshida T."/>
            <person name="Shimamura S."/>
            <person name="Takaki Y."/>
            <person name="Nagai Y."/>
            <person name="Toyoda A."/>
            <person name="Suzuki Y."/>
            <person name="Arimoto A."/>
            <person name="Ishii H."/>
            <person name="Satoh N."/>
            <person name="Nishiyama T."/>
            <person name="Hasebe M."/>
            <person name="Maruyama T."/>
            <person name="Minagawa J."/>
            <person name="Obokata J."/>
            <person name="Shigenobu S."/>
        </authorList>
    </citation>
    <scope>NUCLEOTIDE SEQUENCE [LARGE SCALE GENOMIC DNA]</scope>
</reference>
<accession>A0AAV4CIX7</accession>
<evidence type="ECO:0000313" key="4">
    <source>
        <dbReference type="Proteomes" id="UP000735302"/>
    </source>
</evidence>
<feature type="chain" id="PRO_5043439078" evidence="1">
    <location>
        <begin position="22"/>
        <end position="193"/>
    </location>
</feature>
<protein>
    <submittedName>
        <fullName evidence="3">Protogenin</fullName>
    </submittedName>
</protein>
<dbReference type="PROSITE" id="PS50835">
    <property type="entry name" value="IG_LIKE"/>
    <property type="match status" value="1"/>
</dbReference>
<keyword evidence="1" id="KW-0732">Signal</keyword>
<comment type="caution">
    <text evidence="3">The sequence shown here is derived from an EMBL/GenBank/DDBJ whole genome shotgun (WGS) entry which is preliminary data.</text>
</comment>
<dbReference type="Proteomes" id="UP000735302">
    <property type="component" value="Unassembled WGS sequence"/>
</dbReference>
<feature type="signal peptide" evidence="1">
    <location>
        <begin position="1"/>
        <end position="21"/>
    </location>
</feature>
<dbReference type="AlphaFoldDB" id="A0AAV4CIX7"/>
<dbReference type="SUPFAM" id="SSF48726">
    <property type="entry name" value="Immunoglobulin"/>
    <property type="match status" value="1"/>
</dbReference>
<dbReference type="Gene3D" id="2.60.40.10">
    <property type="entry name" value="Immunoglobulins"/>
    <property type="match status" value="1"/>
</dbReference>
<proteinExistence type="predicted"/>
<organism evidence="3 4">
    <name type="scientific">Plakobranchus ocellatus</name>
    <dbReference type="NCBI Taxonomy" id="259542"/>
    <lineage>
        <taxon>Eukaryota</taxon>
        <taxon>Metazoa</taxon>
        <taxon>Spiralia</taxon>
        <taxon>Lophotrochozoa</taxon>
        <taxon>Mollusca</taxon>
        <taxon>Gastropoda</taxon>
        <taxon>Heterobranchia</taxon>
        <taxon>Euthyneura</taxon>
        <taxon>Panpulmonata</taxon>
        <taxon>Sacoglossa</taxon>
        <taxon>Placobranchoidea</taxon>
        <taxon>Plakobranchidae</taxon>
        <taxon>Plakobranchus</taxon>
    </lineage>
</organism>
<name>A0AAV4CIX7_9GAST</name>